<reference evidence="7" key="1">
    <citation type="submission" date="2020-07" db="EMBL/GenBank/DDBJ databases">
        <title>Multicomponent nature underlies the extraordinary mechanical properties of spider dragline silk.</title>
        <authorList>
            <person name="Kono N."/>
            <person name="Nakamura H."/>
            <person name="Mori M."/>
            <person name="Yoshida Y."/>
            <person name="Ohtoshi R."/>
            <person name="Malay A.D."/>
            <person name="Moran D.A.P."/>
            <person name="Tomita M."/>
            <person name="Numata K."/>
            <person name="Arakawa K."/>
        </authorList>
    </citation>
    <scope>NUCLEOTIDE SEQUENCE</scope>
</reference>
<dbReference type="CDD" id="cd00033">
    <property type="entry name" value="CCP"/>
    <property type="match status" value="3"/>
</dbReference>
<dbReference type="InterPro" id="IPR035976">
    <property type="entry name" value="Sushi/SCR/CCP_sf"/>
</dbReference>
<keyword evidence="2" id="KW-0677">Repeat</keyword>
<dbReference type="SUPFAM" id="SSF57535">
    <property type="entry name" value="Complement control module/SCR domain"/>
    <property type="match status" value="4"/>
</dbReference>
<evidence type="ECO:0000313" key="8">
    <source>
        <dbReference type="Proteomes" id="UP000887116"/>
    </source>
</evidence>
<evidence type="ECO:0000259" key="6">
    <source>
        <dbReference type="PROSITE" id="PS50923"/>
    </source>
</evidence>
<dbReference type="PANTHER" id="PTHR19325:SF575">
    <property type="entry name" value="LOCOMOTION-RELATED PROTEIN HIKARU GENKI"/>
    <property type="match status" value="1"/>
</dbReference>
<gene>
    <name evidence="7" type="primary">X975_11765</name>
    <name evidence="7" type="ORF">TNCT_287921</name>
</gene>
<feature type="domain" description="Sushi" evidence="6">
    <location>
        <begin position="87"/>
        <end position="144"/>
    </location>
</feature>
<feature type="domain" description="Sushi" evidence="6">
    <location>
        <begin position="1"/>
        <end position="27"/>
    </location>
</feature>
<dbReference type="Pfam" id="PF00084">
    <property type="entry name" value="Sushi"/>
    <property type="match status" value="4"/>
</dbReference>
<dbReference type="PANTHER" id="PTHR19325">
    <property type="entry name" value="COMPLEMENT COMPONENT-RELATED SUSHI DOMAIN-CONTAINING"/>
    <property type="match status" value="1"/>
</dbReference>
<evidence type="ECO:0000256" key="3">
    <source>
        <dbReference type="ARBA" id="ARBA00023157"/>
    </source>
</evidence>
<sequence length="271" mass="31136">MTFVGGSASTTCQKDGTWSHPVPKCMAPCEVPSIEHGRVTNYNPDARVAHDKHITVDCIAQYELRYNTTPATCNNGSWTHIPTCIPARCKTLPRRPRHGMVIAPKTDHGMKALFRCKDGYKLSGPNITECSFGRWTGETPICNETYCPFPGKLENGRILLVGHMGMYDYRPYVRKITNNRQIMYECDRHYTLNEGPSGATCVDGRWSPQEKPKCIRGSHPQVRWDRSVREKREAVIRRQRRLDVNRTKRRKRGKRKQKSKTNLCDAFYVFT</sequence>
<accession>A0A8X6F3L2</accession>
<dbReference type="PROSITE" id="PS50923">
    <property type="entry name" value="SUSHI"/>
    <property type="match status" value="3"/>
</dbReference>
<keyword evidence="4" id="KW-0325">Glycoprotein</keyword>
<evidence type="ECO:0000256" key="1">
    <source>
        <dbReference type="ARBA" id="ARBA00022659"/>
    </source>
</evidence>
<evidence type="ECO:0000256" key="2">
    <source>
        <dbReference type="ARBA" id="ARBA00022737"/>
    </source>
</evidence>
<evidence type="ECO:0000256" key="4">
    <source>
        <dbReference type="ARBA" id="ARBA00023180"/>
    </source>
</evidence>
<dbReference type="Proteomes" id="UP000887116">
    <property type="component" value="Unassembled WGS sequence"/>
</dbReference>
<keyword evidence="1 5" id="KW-0768">Sushi</keyword>
<evidence type="ECO:0000256" key="5">
    <source>
        <dbReference type="PROSITE-ProRule" id="PRU00302"/>
    </source>
</evidence>
<keyword evidence="8" id="KW-1185">Reference proteome</keyword>
<dbReference type="SMART" id="SM00032">
    <property type="entry name" value="CCP"/>
    <property type="match status" value="3"/>
</dbReference>
<keyword evidence="3" id="KW-1015">Disulfide bond</keyword>
<organism evidence="7 8">
    <name type="scientific">Trichonephila clavata</name>
    <name type="common">Joro spider</name>
    <name type="synonym">Nephila clavata</name>
    <dbReference type="NCBI Taxonomy" id="2740835"/>
    <lineage>
        <taxon>Eukaryota</taxon>
        <taxon>Metazoa</taxon>
        <taxon>Ecdysozoa</taxon>
        <taxon>Arthropoda</taxon>
        <taxon>Chelicerata</taxon>
        <taxon>Arachnida</taxon>
        <taxon>Araneae</taxon>
        <taxon>Araneomorphae</taxon>
        <taxon>Entelegynae</taxon>
        <taxon>Araneoidea</taxon>
        <taxon>Nephilidae</taxon>
        <taxon>Trichonephila</taxon>
    </lineage>
</organism>
<name>A0A8X6F3L2_TRICU</name>
<dbReference type="EMBL" id="BMAO01020700">
    <property type="protein sequence ID" value="GFQ69247.1"/>
    <property type="molecule type" value="Genomic_DNA"/>
</dbReference>
<comment type="caution">
    <text evidence="7">The sequence shown here is derived from an EMBL/GenBank/DDBJ whole genome shotgun (WGS) entry which is preliminary data.</text>
</comment>
<dbReference type="InterPro" id="IPR050350">
    <property type="entry name" value="Compl-Cell_Adhes-Reg"/>
</dbReference>
<dbReference type="AlphaFoldDB" id="A0A8X6F3L2"/>
<protein>
    <submittedName>
        <fullName evidence="7">Sushi, von Willebrand factor type A, EGF and pentraxin domain-containing protein 1</fullName>
    </submittedName>
</protein>
<dbReference type="Gene3D" id="2.10.70.10">
    <property type="entry name" value="Complement Module, domain 1"/>
    <property type="match status" value="4"/>
</dbReference>
<feature type="domain" description="Sushi" evidence="6">
    <location>
        <begin position="145"/>
        <end position="216"/>
    </location>
</feature>
<dbReference type="OrthoDB" id="6418332at2759"/>
<comment type="caution">
    <text evidence="5">Lacks conserved residue(s) required for the propagation of feature annotation.</text>
</comment>
<evidence type="ECO:0000313" key="7">
    <source>
        <dbReference type="EMBL" id="GFQ69247.1"/>
    </source>
</evidence>
<dbReference type="InterPro" id="IPR000436">
    <property type="entry name" value="Sushi_SCR_CCP_dom"/>
</dbReference>
<proteinExistence type="predicted"/>